<dbReference type="EMBL" id="JRKS01000014">
    <property type="protein sequence ID" value="KGJ08025.1"/>
    <property type="molecule type" value="Genomic_DNA"/>
</dbReference>
<sequence>MGALMRGTAIASIDPNSYSDRIFSASHYGPFEAIVRDGKLVNISAMIELGNRPTEMLMYGLQDRIYDKTRIAGPMIRKSCLEGWQTGDSKPELRGKEPLRPSGLGHRLQDRRQGHRPHRREPRQQAIFSASYGGWGNAGLMRPNVLRGRLFNLIGGCTLTQGDWSASASQISLPRVIGDMEVYSAQTAWEVIRDNTEVDLSRFCSGQLLMLGGPLFEGHG</sequence>
<reference evidence="3 4" key="1">
    <citation type="submission" date="2014-09" db="EMBL/GenBank/DDBJ databases">
        <authorList>
            <person name="McGinnis J.M."/>
            <person name="Wolfgang W.J."/>
        </authorList>
    </citation>
    <scope>NUCLEOTIDE SEQUENCE [LARGE SCALE GENOMIC DNA]</scope>
    <source>
        <strain evidence="3 4">HAMBI 3106</strain>
    </source>
</reference>
<dbReference type="Gene3D" id="3.40.228.10">
    <property type="entry name" value="Dimethylsulfoxide Reductase, domain 2"/>
    <property type="match status" value="1"/>
</dbReference>
<comment type="caution">
    <text evidence="3">The sequence shown here is derived from an EMBL/GenBank/DDBJ whole genome shotgun (WGS) entry which is preliminary data.</text>
</comment>
<proteinExistence type="predicted"/>
<reference evidence="3 4" key="2">
    <citation type="submission" date="2014-10" db="EMBL/GenBank/DDBJ databases">
        <title>Paracoccus sanguinis sp. nov., isolated from clinical specimens of New York State patients.</title>
        <authorList>
            <person name="Mingle L.A."/>
            <person name="Cole J.A."/>
            <person name="Lapierre P."/>
            <person name="Musser K.A."/>
        </authorList>
    </citation>
    <scope>NUCLEOTIDE SEQUENCE [LARGE SCALE GENOMIC DNA]</scope>
    <source>
        <strain evidence="3 4">HAMBI 3106</strain>
    </source>
</reference>
<dbReference type="Proteomes" id="UP000029917">
    <property type="component" value="Unassembled WGS sequence"/>
</dbReference>
<accession>A0A099FBC3</accession>
<name>A0A099FBC3_9RHOB</name>
<feature type="domain" description="Molybdopterin oxidoreductase N-terminal" evidence="2">
    <location>
        <begin position="24"/>
        <end position="66"/>
    </location>
</feature>
<feature type="compositionally biased region" description="Basic and acidic residues" evidence="1">
    <location>
        <begin position="89"/>
        <end position="99"/>
    </location>
</feature>
<dbReference type="SUPFAM" id="SSF53706">
    <property type="entry name" value="Formate dehydrogenase/DMSO reductase, domains 1-3"/>
    <property type="match status" value="1"/>
</dbReference>
<dbReference type="Gene3D" id="3.40.50.740">
    <property type="match status" value="1"/>
</dbReference>
<keyword evidence="4" id="KW-1185">Reference proteome</keyword>
<dbReference type="STRING" id="690417.IC63_06655"/>
<evidence type="ECO:0000256" key="1">
    <source>
        <dbReference type="SAM" id="MobiDB-lite"/>
    </source>
</evidence>
<dbReference type="InterPro" id="IPR041460">
    <property type="entry name" value="Molybdopterin_N"/>
</dbReference>
<protein>
    <recommendedName>
        <fullName evidence="2">Molybdopterin oxidoreductase N-terminal domain-containing protein</fullName>
    </recommendedName>
</protein>
<evidence type="ECO:0000259" key="2">
    <source>
        <dbReference type="Pfam" id="PF18364"/>
    </source>
</evidence>
<dbReference type="Pfam" id="PF18364">
    <property type="entry name" value="Molybdopterin_N"/>
    <property type="match status" value="1"/>
</dbReference>
<gene>
    <name evidence="3" type="ORF">IC63_06655</name>
</gene>
<feature type="region of interest" description="Disordered" evidence="1">
    <location>
        <begin position="86"/>
        <end position="123"/>
    </location>
</feature>
<organism evidence="3 4">
    <name type="scientific">Paracoccus sphaerophysae</name>
    <dbReference type="NCBI Taxonomy" id="690417"/>
    <lineage>
        <taxon>Bacteria</taxon>
        <taxon>Pseudomonadati</taxon>
        <taxon>Pseudomonadota</taxon>
        <taxon>Alphaproteobacteria</taxon>
        <taxon>Rhodobacterales</taxon>
        <taxon>Paracoccaceae</taxon>
        <taxon>Paracoccus</taxon>
    </lineage>
</organism>
<evidence type="ECO:0000313" key="4">
    <source>
        <dbReference type="Proteomes" id="UP000029917"/>
    </source>
</evidence>
<evidence type="ECO:0000313" key="3">
    <source>
        <dbReference type="EMBL" id="KGJ08025.1"/>
    </source>
</evidence>
<dbReference type="AlphaFoldDB" id="A0A099FBC3"/>